<dbReference type="SUPFAM" id="SSF55920">
    <property type="entry name" value="Creatinase/aminopeptidase"/>
    <property type="match status" value="1"/>
</dbReference>
<dbReference type="InterPro" id="IPR000994">
    <property type="entry name" value="Pept_M24"/>
</dbReference>
<dbReference type="Pfam" id="PF00557">
    <property type="entry name" value="Peptidase_M24"/>
    <property type="match status" value="1"/>
</dbReference>
<feature type="domain" description="Creatinase N-terminal" evidence="2">
    <location>
        <begin position="14"/>
        <end position="118"/>
    </location>
</feature>
<keyword evidence="4" id="KW-1185">Reference proteome</keyword>
<dbReference type="SUPFAM" id="SSF53092">
    <property type="entry name" value="Creatinase/prolidase N-terminal domain"/>
    <property type="match status" value="1"/>
</dbReference>
<dbReference type="Gene3D" id="3.40.350.10">
    <property type="entry name" value="Creatinase/prolidase N-terminal domain"/>
    <property type="match status" value="1"/>
</dbReference>
<proteinExistence type="predicted"/>
<name>A0A1S1NTB5_9GAMM</name>
<dbReference type="CDD" id="cd01066">
    <property type="entry name" value="APP_MetAP"/>
    <property type="match status" value="1"/>
</dbReference>
<keyword evidence="3" id="KW-0378">Hydrolase</keyword>
<evidence type="ECO:0000259" key="1">
    <source>
        <dbReference type="Pfam" id="PF00557"/>
    </source>
</evidence>
<feature type="domain" description="Peptidase M24" evidence="1">
    <location>
        <begin position="160"/>
        <end position="374"/>
    </location>
</feature>
<evidence type="ECO:0000259" key="2">
    <source>
        <dbReference type="Pfam" id="PF01321"/>
    </source>
</evidence>
<dbReference type="OrthoDB" id="9803194at2"/>
<dbReference type="InterPro" id="IPR050659">
    <property type="entry name" value="Peptidase_M24B"/>
</dbReference>
<evidence type="ECO:0000313" key="3">
    <source>
        <dbReference type="EMBL" id="QEL10651.1"/>
    </source>
</evidence>
<dbReference type="InterPro" id="IPR029149">
    <property type="entry name" value="Creatin/AminoP/Spt16_N"/>
</dbReference>
<keyword evidence="3" id="KW-0645">Protease</keyword>
<dbReference type="Gene3D" id="3.90.230.10">
    <property type="entry name" value="Creatinase/methionine aminopeptidase superfamily"/>
    <property type="match status" value="1"/>
</dbReference>
<reference evidence="3 4" key="1">
    <citation type="submission" date="2019-08" db="EMBL/GenBank/DDBJ databases">
        <title>Complete genome sequence of Kushneria sp. YCWA18, a halophilic phosphate-solubilizing bacterium isolated from Daqiao saltern in China.</title>
        <authorList>
            <person name="Du G.-X."/>
            <person name="Qu L.-Y."/>
        </authorList>
    </citation>
    <scope>NUCLEOTIDE SEQUENCE [LARGE SCALE GENOMIC DNA]</scope>
    <source>
        <strain evidence="3 4">YCWA18</strain>
    </source>
</reference>
<protein>
    <submittedName>
        <fullName evidence="3">Aminopeptidase P family protein</fullName>
    </submittedName>
</protein>
<dbReference type="RefSeq" id="WP_070976471.1">
    <property type="nucleotide sequence ID" value="NZ_CP043420.1"/>
</dbReference>
<organism evidence="3 4">
    <name type="scientific">Kushneria phosphatilytica</name>
    <dbReference type="NCBI Taxonomy" id="657387"/>
    <lineage>
        <taxon>Bacteria</taxon>
        <taxon>Pseudomonadati</taxon>
        <taxon>Pseudomonadota</taxon>
        <taxon>Gammaproteobacteria</taxon>
        <taxon>Oceanospirillales</taxon>
        <taxon>Halomonadaceae</taxon>
        <taxon>Kushneria</taxon>
    </lineage>
</organism>
<dbReference type="InterPro" id="IPR036005">
    <property type="entry name" value="Creatinase/aminopeptidase-like"/>
</dbReference>
<dbReference type="InterPro" id="IPR000587">
    <property type="entry name" value="Creatinase_N"/>
</dbReference>
<gene>
    <name evidence="3" type="ORF">FY550_05590</name>
</gene>
<dbReference type="AlphaFoldDB" id="A0A1S1NTB5"/>
<sequence length="393" mass="44556">MILEIPTSEIKTRQDTFVRNLQSQQCDAALLFNVTDIFYLTGFNFRPSERPISLIVDSRGVFSLFVPRMEVEHAQEYAVISETHDYPEYPGITHPMEYLRAVLQDKNFGALNVGLDAEGYGSAKGYAGPFITSLITFASKCSIKGLVERQRYIKSPNEIELIRESARWGNLAHSLLVKYTHTGGREMEAEGRATQEATRAMFETLGAGYRPYGSPAHAFYRGQIGPHSAFPHSQNQNAVFKKGFNVVSQAACDVWGYKSELERTMFIEEFTREQEKFFNHMHEAQEVAFRAIKPGIPASRVEEEVQQYFQDNGLTQYVKHHTGHNMGLLNHEAPFFDLGDHTLLEPGMVFSVEPGLYVEGIGAFRHSDTIVITEKGMEMITYFPRDLESLTIR</sequence>
<dbReference type="Pfam" id="PF01321">
    <property type="entry name" value="Creatinase_N"/>
    <property type="match status" value="1"/>
</dbReference>
<dbReference type="PANTHER" id="PTHR46112:SF2">
    <property type="entry name" value="XAA-PRO AMINOPEPTIDASE P-RELATED"/>
    <property type="match status" value="1"/>
</dbReference>
<dbReference type="PANTHER" id="PTHR46112">
    <property type="entry name" value="AMINOPEPTIDASE"/>
    <property type="match status" value="1"/>
</dbReference>
<dbReference type="EMBL" id="CP043420">
    <property type="protein sequence ID" value="QEL10651.1"/>
    <property type="molecule type" value="Genomic_DNA"/>
</dbReference>
<evidence type="ECO:0000313" key="4">
    <source>
        <dbReference type="Proteomes" id="UP000322553"/>
    </source>
</evidence>
<dbReference type="GO" id="GO:0004177">
    <property type="term" value="F:aminopeptidase activity"/>
    <property type="evidence" value="ECO:0007669"/>
    <property type="project" value="UniProtKB-KW"/>
</dbReference>
<dbReference type="Proteomes" id="UP000322553">
    <property type="component" value="Chromosome"/>
</dbReference>
<keyword evidence="3" id="KW-0031">Aminopeptidase</keyword>
<accession>A0A1S1NTB5</accession>
<dbReference type="KEGG" id="kuy:FY550_05590"/>
<dbReference type="STRING" id="657387.BH688_01825"/>